<comment type="caution">
    <text evidence="1">The sequence shown here is derived from an EMBL/GenBank/DDBJ whole genome shotgun (WGS) entry which is preliminary data.</text>
</comment>
<reference evidence="1 2" key="1">
    <citation type="submission" date="2019-05" db="EMBL/GenBank/DDBJ databases">
        <title>Another draft genome of Portunus trituberculatus and its Hox gene families provides insights of decapod evolution.</title>
        <authorList>
            <person name="Jeong J.-H."/>
            <person name="Song I."/>
            <person name="Kim S."/>
            <person name="Choi T."/>
            <person name="Kim D."/>
            <person name="Ryu S."/>
            <person name="Kim W."/>
        </authorList>
    </citation>
    <scope>NUCLEOTIDE SEQUENCE [LARGE SCALE GENOMIC DNA]</scope>
    <source>
        <tissue evidence="1">Muscle</tissue>
    </source>
</reference>
<dbReference type="AlphaFoldDB" id="A0A5B7CHS7"/>
<proteinExistence type="predicted"/>
<sequence>MYVPVCNLHDTVGSVECHRLVEWRPDIRIKNEADLIYIRFTLIELCYFKASLRSFGEEGLCRDDNEVFKSGCGYANRRLKLT</sequence>
<name>A0A5B7CHS7_PORTR</name>
<keyword evidence="2" id="KW-1185">Reference proteome</keyword>
<evidence type="ECO:0000313" key="1">
    <source>
        <dbReference type="EMBL" id="MPC08825.1"/>
    </source>
</evidence>
<accession>A0A5B7CHS7</accession>
<protein>
    <submittedName>
        <fullName evidence="1">Uncharacterized protein</fullName>
    </submittedName>
</protein>
<gene>
    <name evidence="1" type="ORF">E2C01_001418</name>
</gene>
<organism evidence="1 2">
    <name type="scientific">Portunus trituberculatus</name>
    <name type="common">Swimming crab</name>
    <name type="synonym">Neptunus trituberculatus</name>
    <dbReference type="NCBI Taxonomy" id="210409"/>
    <lineage>
        <taxon>Eukaryota</taxon>
        <taxon>Metazoa</taxon>
        <taxon>Ecdysozoa</taxon>
        <taxon>Arthropoda</taxon>
        <taxon>Crustacea</taxon>
        <taxon>Multicrustacea</taxon>
        <taxon>Malacostraca</taxon>
        <taxon>Eumalacostraca</taxon>
        <taxon>Eucarida</taxon>
        <taxon>Decapoda</taxon>
        <taxon>Pleocyemata</taxon>
        <taxon>Brachyura</taxon>
        <taxon>Eubrachyura</taxon>
        <taxon>Portunoidea</taxon>
        <taxon>Portunidae</taxon>
        <taxon>Portuninae</taxon>
        <taxon>Portunus</taxon>
    </lineage>
</organism>
<evidence type="ECO:0000313" key="2">
    <source>
        <dbReference type="Proteomes" id="UP000324222"/>
    </source>
</evidence>
<dbReference type="EMBL" id="VSRR010000045">
    <property type="protein sequence ID" value="MPC08825.1"/>
    <property type="molecule type" value="Genomic_DNA"/>
</dbReference>
<dbReference type="Proteomes" id="UP000324222">
    <property type="component" value="Unassembled WGS sequence"/>
</dbReference>